<reference evidence="2" key="1">
    <citation type="journal article" date="2024" name="Proc. Natl. Acad. Sci. U.S.A.">
        <title>Extraordinary preservation of gene collinearity over three hundred million years revealed in homosporous lycophytes.</title>
        <authorList>
            <person name="Li C."/>
            <person name="Wickell D."/>
            <person name="Kuo L.Y."/>
            <person name="Chen X."/>
            <person name="Nie B."/>
            <person name="Liao X."/>
            <person name="Peng D."/>
            <person name="Ji J."/>
            <person name="Jenkins J."/>
            <person name="Williams M."/>
            <person name="Shu S."/>
            <person name="Plott C."/>
            <person name="Barry K."/>
            <person name="Rajasekar S."/>
            <person name="Grimwood J."/>
            <person name="Han X."/>
            <person name="Sun S."/>
            <person name="Hou Z."/>
            <person name="He W."/>
            <person name="Dai G."/>
            <person name="Sun C."/>
            <person name="Schmutz J."/>
            <person name="Leebens-Mack J.H."/>
            <person name="Li F.W."/>
            <person name="Wang L."/>
        </authorList>
    </citation>
    <scope>NUCLEOTIDE SEQUENCE [LARGE SCALE GENOMIC DNA]</scope>
    <source>
        <strain evidence="2">cv. PW_Plant_1</strain>
    </source>
</reference>
<protein>
    <submittedName>
        <fullName evidence="1">Uncharacterized protein</fullName>
    </submittedName>
</protein>
<dbReference type="Proteomes" id="UP001162992">
    <property type="component" value="Chromosome 9"/>
</dbReference>
<sequence length="1188" mass="132422">MASSYQTPRSRSSSQLGSRRAAPPSNANKAHPPLPSAAPLSHNSGLSSSRLSLLPAYPPPPPAAAAGAKFSTPSRGLKVRISSASSISSDSPRAPLSARSDASCTRSDMSCARSALDVKRAENVVVTVRFRPLSGREIQQGDEVAWYADGDVTVRSEFNPSTAYAYDRVFGPATTTRNVYDVAAQHVITGAMEGINGTVFAYGVTSSGKTHTMHGVQKSPGIIPIAVKDVFNIIQDMPGREFLLRVSYLEIYNEVINDLLNPMGQNLRIREDSQGTYVEGVKQEVVLSPAHALSMIAAGEEHRHVGSNNFNLISSRSHTIFTLTIESSPQGNSYNNKEVTLSQLNLIDLAGSESSKAETTGLRRKEGSYINKSLLTLGTVISKLTDAKASHIPYRDSKLTRLLQSSLSGNGRVSLICTLTPASSCNEETHNTLKFAQRAKHVEVHVSPNIIMDEKSLIKKYQKEIMKLKEELQQLKKGMIQRPSFSTTQEDLRTLRQQMEAGQVQLQSRLEEEEQAKEALMVRIQRLTKLILVSTKETIPYSTVERPSHRRRYSFGEEELAYLPEQKRGYNEDIATGPTEAKAELFTHEDGSKEERKTKKHGMLSWLKLRRPEKLQISSLNSVDHESSSNGSPADRSNNSIESNSEHKATKHKLKKSSDDFMPITEPYLETTQAGELFSASNRGRRLPPTGTTIVDQMDLLKEQIKMLSGEVALCTSALKRMTEQASNKPDDIELKAQIKKVKEEIRDKEHQIQILEQKIMDTKEIMTPRHSSIELSQMMSKLKNQLSERSFEVELKSADNRILQEQLQSKTVEIKNLQQTVSSLQSQLRAAVESKYFGNKKTNSFADSHRKANNTHELQEEFSDWLNTTDLSRELHFVEGGVMSKGFDSQVFSTRKREPYGNPQFLAQAATIEKLKQEKIRLEEEREGLKINTQKLSDEASYAKELASAAAVELKNLAEEVKKLSSQNSKLRSDLAAAQNLALWQTSSISLKDVSSKSNNHEHSVADSILTNQSDISLLEKNSFANGQVMSDASKIEMETRIQDLCQELRTRKESEVVLESLLTEKDHLLADLQKHVAESKHREMELESDLAGMWVLVAKLKSETGLEQTTVKPQEPLDRNTESRLGKGSAFDKYDNGSLRASQKNDSQLDGMEEMDVLLDDMKHAPYDRSDMMQHLHVAVAQSTGR</sequence>
<dbReference type="EMBL" id="CM055100">
    <property type="protein sequence ID" value="KAJ7543667.1"/>
    <property type="molecule type" value="Genomic_DNA"/>
</dbReference>
<accession>A0ACC2CNY2</accession>
<comment type="caution">
    <text evidence="1">The sequence shown here is derived from an EMBL/GenBank/DDBJ whole genome shotgun (WGS) entry which is preliminary data.</text>
</comment>
<evidence type="ECO:0000313" key="1">
    <source>
        <dbReference type="EMBL" id="KAJ7543667.1"/>
    </source>
</evidence>
<evidence type="ECO:0000313" key="2">
    <source>
        <dbReference type="Proteomes" id="UP001162992"/>
    </source>
</evidence>
<proteinExistence type="predicted"/>
<name>A0ACC2CNY2_DIPCM</name>
<gene>
    <name evidence="1" type="ORF">O6H91_09G047500</name>
</gene>
<keyword evidence="2" id="KW-1185">Reference proteome</keyword>
<organism evidence="1 2">
    <name type="scientific">Diphasiastrum complanatum</name>
    <name type="common">Issler's clubmoss</name>
    <name type="synonym">Lycopodium complanatum</name>
    <dbReference type="NCBI Taxonomy" id="34168"/>
    <lineage>
        <taxon>Eukaryota</taxon>
        <taxon>Viridiplantae</taxon>
        <taxon>Streptophyta</taxon>
        <taxon>Embryophyta</taxon>
        <taxon>Tracheophyta</taxon>
        <taxon>Lycopodiopsida</taxon>
        <taxon>Lycopodiales</taxon>
        <taxon>Lycopodiaceae</taxon>
        <taxon>Lycopodioideae</taxon>
        <taxon>Diphasiastrum</taxon>
    </lineage>
</organism>